<dbReference type="AlphaFoldDB" id="A0A0N0DZV2"/>
<dbReference type="VEuPathDB" id="TriTrypDB:LpyrH10_01_0790"/>
<evidence type="ECO:0000313" key="6">
    <source>
        <dbReference type="Proteomes" id="UP000037923"/>
    </source>
</evidence>
<keyword evidence="6" id="KW-1185">Reference proteome</keyword>
<feature type="domain" description="CCHC-type" evidence="3">
    <location>
        <begin position="129"/>
        <end position="144"/>
    </location>
</feature>
<name>A0A0N0DZV2_LEPPY</name>
<dbReference type="PROSITE" id="PS50158">
    <property type="entry name" value="ZF_CCHC"/>
    <property type="match status" value="1"/>
</dbReference>
<evidence type="ECO:0000256" key="2">
    <source>
        <dbReference type="SAM" id="MobiDB-lite"/>
    </source>
</evidence>
<feature type="region of interest" description="Disordered" evidence="2">
    <location>
        <begin position="143"/>
        <end position="178"/>
    </location>
</feature>
<proteinExistence type="predicted"/>
<reference evidence="5 6" key="1">
    <citation type="submission" date="2015-07" db="EMBL/GenBank/DDBJ databases">
        <title>High-quality genome of monoxenous trypanosomatid Leptomonas pyrrhocoris.</title>
        <authorList>
            <person name="Flegontov P."/>
            <person name="Butenko A."/>
            <person name="Firsov S."/>
            <person name="Vlcek C."/>
            <person name="Logacheva M.D."/>
            <person name="Field M."/>
            <person name="Filatov D."/>
            <person name="Flegontova O."/>
            <person name="Gerasimov E."/>
            <person name="Jackson A.P."/>
            <person name="Kelly S."/>
            <person name="Opperdoes F."/>
            <person name="O'Reilly A."/>
            <person name="Votypka J."/>
            <person name="Yurchenko V."/>
            <person name="Lukes J."/>
        </authorList>
    </citation>
    <scope>NUCLEOTIDE SEQUENCE [LARGE SCALE GENOMIC DNA]</scope>
    <source>
        <strain evidence="5">H10</strain>
    </source>
</reference>
<dbReference type="RefSeq" id="XP_015651782.1">
    <property type="nucleotide sequence ID" value="XM_015809572.1"/>
</dbReference>
<dbReference type="GeneID" id="26910184"/>
<dbReference type="EMBL" id="LGTL01000037">
    <property type="protein sequence ID" value="KPA73343.1"/>
    <property type="molecule type" value="Genomic_DNA"/>
</dbReference>
<dbReference type="GO" id="GO:0003676">
    <property type="term" value="F:nucleic acid binding"/>
    <property type="evidence" value="ECO:0007669"/>
    <property type="project" value="InterPro"/>
</dbReference>
<dbReference type="EMBL" id="LGTL01000001">
    <property type="protein sequence ID" value="KPA85705.1"/>
    <property type="molecule type" value="Genomic_DNA"/>
</dbReference>
<protein>
    <recommendedName>
        <fullName evidence="3">CCHC-type domain-containing protein</fullName>
    </recommendedName>
</protein>
<dbReference type="InterPro" id="IPR036875">
    <property type="entry name" value="Znf_CCHC_sf"/>
</dbReference>
<comment type="caution">
    <text evidence="5">The sequence shown here is derived from an EMBL/GenBank/DDBJ whole genome shotgun (WGS) entry which is preliminary data.</text>
</comment>
<dbReference type="Proteomes" id="UP000037923">
    <property type="component" value="Unassembled WGS sequence"/>
</dbReference>
<dbReference type="Gene3D" id="4.10.60.10">
    <property type="entry name" value="Zinc finger, CCHC-type"/>
    <property type="match status" value="1"/>
</dbReference>
<keyword evidence="1" id="KW-0479">Metal-binding</keyword>
<organism evidence="5 6">
    <name type="scientific">Leptomonas pyrrhocoris</name>
    <name type="common">Firebug parasite</name>
    <dbReference type="NCBI Taxonomy" id="157538"/>
    <lineage>
        <taxon>Eukaryota</taxon>
        <taxon>Discoba</taxon>
        <taxon>Euglenozoa</taxon>
        <taxon>Kinetoplastea</taxon>
        <taxon>Metakinetoplastina</taxon>
        <taxon>Trypanosomatida</taxon>
        <taxon>Trypanosomatidae</taxon>
        <taxon>Leishmaniinae</taxon>
        <taxon>Leptomonas</taxon>
    </lineage>
</organism>
<gene>
    <name evidence="5" type="ORF">ABB37_00079</name>
    <name evidence="4" type="ORF">ABB37_09902</name>
</gene>
<dbReference type="SUPFAM" id="SSF57756">
    <property type="entry name" value="Retrovirus zinc finger-like domains"/>
    <property type="match status" value="1"/>
</dbReference>
<accession>A0A0N0DZV2</accession>
<evidence type="ECO:0000313" key="5">
    <source>
        <dbReference type="EMBL" id="KPA85705.1"/>
    </source>
</evidence>
<feature type="compositionally biased region" description="Basic and acidic residues" evidence="2">
    <location>
        <begin position="149"/>
        <end position="161"/>
    </location>
</feature>
<evidence type="ECO:0000313" key="4">
    <source>
        <dbReference type="EMBL" id="KPA73343.1"/>
    </source>
</evidence>
<dbReference type="RefSeq" id="XP_015664144.1">
    <property type="nucleotide sequence ID" value="XM_015796136.1"/>
</dbReference>
<dbReference type="VEuPathDB" id="TriTrypDB:LpyrH10_37_0070"/>
<keyword evidence="1" id="KW-0862">Zinc</keyword>
<dbReference type="InterPro" id="IPR001878">
    <property type="entry name" value="Znf_CCHC"/>
</dbReference>
<sequence length="178" mass="19978">MDVCTWRPWFRGKTPYEIEKQLKHIFLRGEAPRTAPVNDAFQAVLRWLLAAEADPRYWADHQGTGRRMGLTLFYRVNGSSYKMTETEFLQACEENSYNFDPLLKVLRLSGKKDAYKTTGSSAPASSVVCYNCGKTGHKSAICPQPSRYRKGEPKAIMERPMSRTSSSGTKNGRAGSAV</sequence>
<keyword evidence="1" id="KW-0863">Zinc-finger</keyword>
<dbReference type="SMART" id="SM00343">
    <property type="entry name" value="ZnF_C2HC"/>
    <property type="match status" value="1"/>
</dbReference>
<dbReference type="GeneID" id="26900377"/>
<dbReference type="GO" id="GO:0008270">
    <property type="term" value="F:zinc ion binding"/>
    <property type="evidence" value="ECO:0007669"/>
    <property type="project" value="UniProtKB-KW"/>
</dbReference>
<evidence type="ECO:0000256" key="1">
    <source>
        <dbReference type="PROSITE-ProRule" id="PRU00047"/>
    </source>
</evidence>
<evidence type="ECO:0000259" key="3">
    <source>
        <dbReference type="PROSITE" id="PS50158"/>
    </source>
</evidence>
<dbReference type="Pfam" id="PF00098">
    <property type="entry name" value="zf-CCHC"/>
    <property type="match status" value="1"/>
</dbReference>